<dbReference type="EMBL" id="KX349243">
    <property type="protein sequence ID" value="AOO01362.1"/>
    <property type="molecule type" value="Genomic_DNA"/>
</dbReference>
<dbReference type="Proteomes" id="UP000220457">
    <property type="component" value="Segment"/>
</dbReference>
<dbReference type="EMBL" id="KX349232">
    <property type="protein sequence ID" value="AON99008.1"/>
    <property type="molecule type" value="Genomic_DNA"/>
</dbReference>
<dbReference type="EMBL" id="KX349282">
    <property type="protein sequence ID" value="AOO09712.1"/>
    <property type="molecule type" value="Genomic_DNA"/>
</dbReference>
<evidence type="ECO:0000313" key="50">
    <source>
        <dbReference type="EMBL" id="AOO07996.1"/>
    </source>
</evidence>
<dbReference type="EMBL" id="KX349255">
    <property type="protein sequence ID" value="AOO03929.1"/>
    <property type="molecule type" value="Genomic_DNA"/>
</dbReference>
<dbReference type="Proteomes" id="UP000220420">
    <property type="component" value="Segment"/>
</dbReference>
<evidence type="ECO:0000313" key="4">
    <source>
        <dbReference type="EMBL" id="AON98148.1"/>
    </source>
</evidence>
<dbReference type="Proteomes" id="UP000219740">
    <property type="component" value="Genome"/>
</dbReference>
<dbReference type="Proteomes" id="UP000220274">
    <property type="component" value="Genome"/>
</dbReference>
<evidence type="ECO:0000313" key="23">
    <source>
        <dbReference type="EMBL" id="AOO02218.1"/>
    </source>
</evidence>
<evidence type="ECO:0000313" key="60">
    <source>
        <dbReference type="EMBL" id="AOO10142.1"/>
    </source>
</evidence>
<sequence length="86" mass="9834">MDLPKIKNENLPDELKKLLGDADAEFDSIVDPSDVLIDVQYDLGAFYEQKAENARRFVEARKKLNKMRTEQRLTESEDSASINTDS</sequence>
<dbReference type="Proteomes" id="UP000220799">
    <property type="component" value="Segment"/>
</dbReference>
<dbReference type="EMBL" id="KX349272">
    <property type="protein sequence ID" value="AOO07565.1"/>
    <property type="molecule type" value="Genomic_DNA"/>
</dbReference>
<dbReference type="EMBL" id="KX349266">
    <property type="protein sequence ID" value="AOO06281.1"/>
    <property type="molecule type" value="Genomic_DNA"/>
</dbReference>
<dbReference type="Proteomes" id="UP000220477">
    <property type="component" value="Segment"/>
</dbReference>
<dbReference type="Proteomes" id="UP000220874">
    <property type="component" value="Segment"/>
</dbReference>
<evidence type="ECO:0000313" key="16">
    <source>
        <dbReference type="EMBL" id="AOO00720.1"/>
    </source>
</evidence>
<dbReference type="Proteomes" id="UP000219867">
    <property type="component" value="Segment"/>
</dbReference>
<dbReference type="EMBL" id="KX349280">
    <property type="protein sequence ID" value="AOO09284.1"/>
    <property type="molecule type" value="Genomic_DNA"/>
</dbReference>
<dbReference type="EMBL" id="KX349227">
    <property type="protein sequence ID" value="AON97934.1"/>
    <property type="molecule type" value="Genomic_DNA"/>
</dbReference>
<dbReference type="EMBL" id="KX349277">
    <property type="protein sequence ID" value="AOO08640.1"/>
    <property type="molecule type" value="Genomic_DNA"/>
</dbReference>
<dbReference type="Proteomes" id="UP000220212">
    <property type="component" value="Segment"/>
</dbReference>
<dbReference type="Proteomes" id="UP000219978">
    <property type="component" value="Segment"/>
</dbReference>
<dbReference type="EMBL" id="KX349230">
    <property type="protein sequence ID" value="AON98578.1"/>
    <property type="molecule type" value="Genomic_DNA"/>
</dbReference>
<evidence type="ECO:0000313" key="8">
    <source>
        <dbReference type="EMBL" id="AON99008.1"/>
    </source>
</evidence>
<organism evidence="60 63">
    <name type="scientific">Synechococcus phage S-RIM2</name>
    <dbReference type="NCBI Taxonomy" id="687800"/>
    <lineage>
        <taxon>Viruses</taxon>
        <taxon>Duplodnaviria</taxon>
        <taxon>Heunggongvirae</taxon>
        <taxon>Uroviricota</taxon>
        <taxon>Caudoviricetes</taxon>
        <taxon>Pantevenvirales</taxon>
        <taxon>Kyanoviridae</taxon>
        <taxon>Nerrivikvirus</taxon>
        <taxon>Nerrivikvirus srim2</taxon>
    </lineage>
</organism>
<evidence type="ECO:0000313" key="12">
    <source>
        <dbReference type="EMBL" id="AON99864.1"/>
    </source>
</evidence>
<evidence type="ECO:0000313" key="56">
    <source>
        <dbReference type="EMBL" id="AOO09284.1"/>
    </source>
</evidence>
<dbReference type="EMBL" id="KX349238">
    <property type="protein sequence ID" value="AOO00293.1"/>
    <property type="molecule type" value="Genomic_DNA"/>
</dbReference>
<dbReference type="Proteomes" id="UP000220375">
    <property type="component" value="Segment"/>
</dbReference>
<dbReference type="EMBL" id="KX349268">
    <property type="protein sequence ID" value="AOO06709.1"/>
    <property type="molecule type" value="Genomic_DNA"/>
</dbReference>
<evidence type="ECO:0000313" key="11">
    <source>
        <dbReference type="EMBL" id="AON99651.1"/>
    </source>
</evidence>
<evidence type="ECO:0000313" key="49">
    <source>
        <dbReference type="EMBL" id="AOO07780.1"/>
    </source>
</evidence>
<dbReference type="EMBL" id="KX349237">
    <property type="protein sequence ID" value="AOO00079.1"/>
    <property type="molecule type" value="Genomic_DNA"/>
</dbReference>
<evidence type="ECO:0000313" key="6">
    <source>
        <dbReference type="EMBL" id="AON98578.1"/>
    </source>
</evidence>
<dbReference type="Proteomes" id="UP000219847">
    <property type="component" value="Segment"/>
</dbReference>
<dbReference type="Proteomes" id="UP000219987">
    <property type="component" value="Segment"/>
</dbReference>
<dbReference type="Proteomes" id="UP000220813">
    <property type="component" value="Segment"/>
</dbReference>
<dbReference type="EMBL" id="KX349284">
    <property type="protein sequence ID" value="AOO10142.1"/>
    <property type="molecule type" value="Genomic_DNA"/>
</dbReference>
<evidence type="ECO:0000313" key="62">
    <source>
        <dbReference type="Proteomes" id="UP000219765"/>
    </source>
</evidence>
<evidence type="ECO:0000313" key="22">
    <source>
        <dbReference type="EMBL" id="AOO02004.1"/>
    </source>
</evidence>
<dbReference type="Proteomes" id="UP000219810">
    <property type="component" value="Segment"/>
</dbReference>
<dbReference type="EMBL" id="KX349251">
    <property type="protein sequence ID" value="AOO03073.1"/>
    <property type="molecule type" value="Genomic_DNA"/>
</dbReference>
<evidence type="ECO:0000313" key="40">
    <source>
        <dbReference type="EMBL" id="AOO05854.1"/>
    </source>
</evidence>
<dbReference type="EMBL" id="KX349263">
    <property type="protein sequence ID" value="AOO05640.1"/>
    <property type="molecule type" value="Genomic_DNA"/>
</dbReference>
<dbReference type="EMBL" id="KX349276">
    <property type="protein sequence ID" value="AOO08425.1"/>
    <property type="molecule type" value="Genomic_DNA"/>
</dbReference>
<dbReference type="Proteomes" id="UP000220628">
    <property type="component" value="Segment"/>
</dbReference>
<evidence type="ECO:0000313" key="51">
    <source>
        <dbReference type="EMBL" id="AOO08211.1"/>
    </source>
</evidence>
<evidence type="ECO:0000313" key="52">
    <source>
        <dbReference type="EMBL" id="AOO08425.1"/>
    </source>
</evidence>
<dbReference type="Proteomes" id="UP000220287">
    <property type="component" value="Segment"/>
</dbReference>
<dbReference type="Proteomes" id="UP000220437">
    <property type="component" value="Segment"/>
</dbReference>
<evidence type="ECO:0000313" key="47">
    <source>
        <dbReference type="EMBL" id="AOO07351.1"/>
    </source>
</evidence>
<protein>
    <submittedName>
        <fullName evidence="60">Uncharacterized protein</fullName>
    </submittedName>
</protein>
<dbReference type="EMBL" id="KX349235">
    <property type="protein sequence ID" value="AON99651.1"/>
    <property type="molecule type" value="Genomic_DNA"/>
</dbReference>
<evidence type="ECO:0000313" key="54">
    <source>
        <dbReference type="EMBL" id="AOO08855.1"/>
    </source>
</evidence>
<dbReference type="Proteomes" id="UP000220960">
    <property type="component" value="Segment"/>
</dbReference>
<dbReference type="Proteomes" id="UP000220326">
    <property type="component" value="Segment"/>
</dbReference>
<evidence type="ECO:0000313" key="5">
    <source>
        <dbReference type="EMBL" id="AON98363.1"/>
    </source>
</evidence>
<dbReference type="EMBL" id="KX349273">
    <property type="protein sequence ID" value="AOO07780.1"/>
    <property type="molecule type" value="Genomic_DNA"/>
</dbReference>
<dbReference type="EMBL" id="KX349259">
    <property type="protein sequence ID" value="AOO04784.1"/>
    <property type="molecule type" value="Genomic_DNA"/>
</dbReference>
<dbReference type="EMBL" id="KX349267">
    <property type="protein sequence ID" value="AOO06495.1"/>
    <property type="molecule type" value="Genomic_DNA"/>
</dbReference>
<evidence type="ECO:0000313" key="34">
    <source>
        <dbReference type="EMBL" id="AOO04571.1"/>
    </source>
</evidence>
<dbReference type="Proteomes" id="UP000220657">
    <property type="component" value="Segment"/>
</dbReference>
<evidence type="ECO:0000313" key="3">
    <source>
        <dbReference type="EMBL" id="AON97934.1"/>
    </source>
</evidence>
<dbReference type="EMBL" id="KX349248">
    <property type="protein sequence ID" value="AOO02431.1"/>
    <property type="molecule type" value="Genomic_DNA"/>
</dbReference>
<evidence type="ECO:0000313" key="58">
    <source>
        <dbReference type="EMBL" id="AOO09712.1"/>
    </source>
</evidence>
<evidence type="ECO:0000313" key="19">
    <source>
        <dbReference type="EMBL" id="AOO01362.1"/>
    </source>
</evidence>
<evidence type="ECO:0000313" key="18">
    <source>
        <dbReference type="EMBL" id="AOO01148.1"/>
    </source>
</evidence>
<dbReference type="Proteomes" id="UP000220975">
    <property type="component" value="Segment"/>
</dbReference>
<evidence type="ECO:0000313" key="63">
    <source>
        <dbReference type="Proteomes" id="UP000219810"/>
    </source>
</evidence>
<evidence type="ECO:0000313" key="42">
    <source>
        <dbReference type="EMBL" id="AOO06281.1"/>
    </source>
</evidence>
<dbReference type="EMBL" id="KX349278">
    <property type="protein sequence ID" value="AOO08855.1"/>
    <property type="molecule type" value="Genomic_DNA"/>
</dbReference>
<dbReference type="Proteomes" id="UP000220878">
    <property type="component" value="Genome"/>
</dbReference>
<dbReference type="EMBL" id="KX349258">
    <property type="protein sequence ID" value="AOO04571.1"/>
    <property type="molecule type" value="Genomic_DNA"/>
</dbReference>
<evidence type="ECO:0000313" key="35">
    <source>
        <dbReference type="EMBL" id="AOO04784.1"/>
    </source>
</evidence>
<dbReference type="EMBL" id="KX349252">
    <property type="protein sequence ID" value="AOO03287.1"/>
    <property type="molecule type" value="Genomic_DNA"/>
</dbReference>
<dbReference type="EMBL" id="KX349247">
    <property type="protein sequence ID" value="AOO02218.1"/>
    <property type="molecule type" value="Genomic_DNA"/>
</dbReference>
<dbReference type="Proteomes" id="UP000220968">
    <property type="component" value="Segment"/>
</dbReference>
<evidence type="ECO:0000313" key="24">
    <source>
        <dbReference type="EMBL" id="AOO02431.1"/>
    </source>
</evidence>
<proteinExistence type="predicted"/>
<dbReference type="EMBL" id="KX349257">
    <property type="protein sequence ID" value="AOO04357.1"/>
    <property type="molecule type" value="Genomic_DNA"/>
</dbReference>
<dbReference type="Proteomes" id="UP000219792">
    <property type="component" value="Segment"/>
</dbReference>
<dbReference type="EMBL" id="KX349233">
    <property type="protein sequence ID" value="AON99222.1"/>
    <property type="molecule type" value="Genomic_DNA"/>
</dbReference>
<dbReference type="Proteomes" id="UP000220084">
    <property type="component" value="Segment"/>
</dbReference>
<dbReference type="Proteomes" id="UP000220587">
    <property type="component" value="Segment"/>
</dbReference>
<dbReference type="Proteomes" id="UP000219765">
    <property type="component" value="Segment"/>
</dbReference>
<dbReference type="EMBL" id="KX349270">
    <property type="protein sequence ID" value="AOO07137.1"/>
    <property type="molecule type" value="Genomic_DNA"/>
</dbReference>
<dbReference type="EMBL" id="KX349283">
    <property type="protein sequence ID" value="AOO09927.1"/>
    <property type="molecule type" value="Genomic_DNA"/>
</dbReference>
<dbReference type="EMBL" id="KX349231">
    <property type="protein sequence ID" value="AON98794.1"/>
    <property type="molecule type" value="Genomic_DNA"/>
</dbReference>
<dbReference type="EMBL" id="KX349239">
    <property type="protein sequence ID" value="AOO00507.1"/>
    <property type="molecule type" value="Genomic_DNA"/>
</dbReference>
<dbReference type="Proteomes" id="UP000219973">
    <property type="component" value="Segment"/>
</dbReference>
<evidence type="ECO:0000313" key="46">
    <source>
        <dbReference type="EMBL" id="AOO07137.1"/>
    </source>
</evidence>
<dbReference type="EMBL" id="KX349229">
    <property type="protein sequence ID" value="AON98363.1"/>
    <property type="molecule type" value="Genomic_DNA"/>
</dbReference>
<evidence type="ECO:0000313" key="45">
    <source>
        <dbReference type="EMBL" id="AOO06923.1"/>
    </source>
</evidence>
<evidence type="ECO:0000313" key="14">
    <source>
        <dbReference type="EMBL" id="AOO00293.1"/>
    </source>
</evidence>
<dbReference type="EMBL" id="KX349245">
    <property type="protein sequence ID" value="AOO01790.1"/>
    <property type="molecule type" value="Genomic_DNA"/>
</dbReference>
<dbReference type="Proteomes" id="UP000220738">
    <property type="component" value="Segment"/>
</dbReference>
<evidence type="ECO:0000313" key="7">
    <source>
        <dbReference type="EMBL" id="AON98794.1"/>
    </source>
</evidence>
<evidence type="ECO:0000313" key="36">
    <source>
        <dbReference type="EMBL" id="AOO04998.1"/>
    </source>
</evidence>
<dbReference type="Proteomes" id="UP000220171">
    <property type="component" value="Segment"/>
</dbReference>
<dbReference type="Proteomes" id="UP000220556">
    <property type="component" value="Segment"/>
</dbReference>
<dbReference type="Proteomes" id="UP000220999">
    <property type="component" value="Segment"/>
</dbReference>
<evidence type="ECO:0000313" key="13">
    <source>
        <dbReference type="EMBL" id="AOO00079.1"/>
    </source>
</evidence>
<evidence type="ECO:0000313" key="41">
    <source>
        <dbReference type="EMBL" id="AOO06068.1"/>
    </source>
</evidence>
<evidence type="ECO:0000313" key="29">
    <source>
        <dbReference type="EMBL" id="AOO03501.1"/>
    </source>
</evidence>
<dbReference type="EMBL" id="KX349275">
    <property type="protein sequence ID" value="AOO08211.1"/>
    <property type="molecule type" value="Genomic_DNA"/>
</dbReference>
<dbReference type="EMBL" id="KX349226">
    <property type="protein sequence ID" value="AON97720.1"/>
    <property type="molecule type" value="Genomic_DNA"/>
</dbReference>
<dbReference type="Proteomes" id="UP000220787">
    <property type="component" value="Segment"/>
</dbReference>
<dbReference type="EMBL" id="KX349240">
    <property type="protein sequence ID" value="AOO00720.1"/>
    <property type="molecule type" value="Genomic_DNA"/>
</dbReference>
<evidence type="ECO:0000313" key="26">
    <source>
        <dbReference type="EMBL" id="AOO02859.1"/>
    </source>
</evidence>
<evidence type="ECO:0000313" key="33">
    <source>
        <dbReference type="EMBL" id="AOO04357.1"/>
    </source>
</evidence>
<dbReference type="EMBL" id="KX349249">
    <property type="protein sequence ID" value="AOO02645.1"/>
    <property type="molecule type" value="Genomic_DNA"/>
</dbReference>
<dbReference type="EMBL" id="KX349256">
    <property type="protein sequence ID" value="AOO04143.1"/>
    <property type="molecule type" value="Genomic_DNA"/>
</dbReference>
<evidence type="ECO:0000313" key="44">
    <source>
        <dbReference type="EMBL" id="AOO06709.1"/>
    </source>
</evidence>
<dbReference type="EMBL" id="KX349264">
    <property type="protein sequence ID" value="AOO05854.1"/>
    <property type="molecule type" value="Genomic_DNA"/>
</dbReference>
<dbReference type="Proteomes" id="UP000220062">
    <property type="component" value="Segment"/>
</dbReference>
<dbReference type="EMBL" id="KX349254">
    <property type="protein sequence ID" value="AOO03715.1"/>
    <property type="molecule type" value="Genomic_DNA"/>
</dbReference>
<evidence type="ECO:0000256" key="1">
    <source>
        <dbReference type="SAM" id="MobiDB-lite"/>
    </source>
</evidence>
<feature type="region of interest" description="Disordered" evidence="1">
    <location>
        <begin position="66"/>
        <end position="86"/>
    </location>
</feature>
<evidence type="ECO:0000313" key="9">
    <source>
        <dbReference type="EMBL" id="AON99222.1"/>
    </source>
</evidence>
<evidence type="ECO:0000313" key="17">
    <source>
        <dbReference type="EMBL" id="AOO00934.1"/>
    </source>
</evidence>
<evidence type="ECO:0000313" key="55">
    <source>
        <dbReference type="EMBL" id="AOO09069.1"/>
    </source>
</evidence>
<evidence type="ECO:0000313" key="37">
    <source>
        <dbReference type="EMBL" id="AOO05212.1"/>
    </source>
</evidence>
<dbReference type="Proteomes" id="UP000219940">
    <property type="component" value="Segment"/>
</dbReference>
<dbReference type="Proteomes" id="UP000220280">
    <property type="component" value="Segment"/>
</dbReference>
<evidence type="ECO:0000313" key="61">
    <source>
        <dbReference type="Proteomes" id="UP000219740"/>
    </source>
</evidence>
<dbReference type="EMBL" id="KX349262">
    <property type="protein sequence ID" value="AOO05426.1"/>
    <property type="molecule type" value="Genomic_DNA"/>
</dbReference>
<evidence type="ECO:0000313" key="31">
    <source>
        <dbReference type="EMBL" id="AOO03929.1"/>
    </source>
</evidence>
<evidence type="ECO:0000313" key="59">
    <source>
        <dbReference type="EMBL" id="AOO09927.1"/>
    </source>
</evidence>
<dbReference type="Proteomes" id="UP000220495">
    <property type="component" value="Genome"/>
</dbReference>
<reference evidence="61 62" key="1">
    <citation type="journal article" date="2016" name="Environ. Microbiol.">
        <title>Genomic diversification of marine cyanophages into stable ecotypes.</title>
        <authorList>
            <person name="Marston M.F."/>
            <person name="Martiny J.B."/>
        </authorList>
    </citation>
    <scope>NUCLEOTIDE SEQUENCE [LARGE SCALE GENOMIC DNA]</scope>
    <source>
        <strain evidence="2">Fa_02_0709</strain>
        <strain evidence="3">Fa_10_0709</strain>
        <strain evidence="4">Fa_24_0709</strain>
        <strain evidence="5">LIS_01_1010</strain>
        <strain evidence="6">LIS_02_1013</strain>
        <strain evidence="7">LIS_06_1010</strain>
        <strain evidence="8">LIS_09_1010</strain>
        <strain evidence="9">LIS_11_1010</strain>
        <strain evidence="10">LIS_12_1010</strain>
        <strain evidence="11">LIS_14_1013</strain>
        <strain evidence="12">NJ_05_1013</strain>
        <strain evidence="13">Np_01_0709</strain>
        <strain evidence="14">Np_01_1112</strain>
        <strain evidence="15">Np_03_0709</strain>
        <strain evidence="16">Np_03_1112</strain>
        <strain evidence="17">Np_04_1112</strain>
        <strain evidence="18">Np_06_0912</strain>
        <strain evidence="19">Np_11_1112</strain>
        <strain evidence="20">Np_12_0912</strain>
        <strain evidence="21">Np_14_0912</strain>
        <strain evidence="22">Np_15_0709</strain>
        <strain evidence="23">Np_15_1112</strain>
        <strain evidence="24">Np_19_1112</strain>
        <strain evidence="25">Np_20_0912</strain>
        <strain evidence="26">Np_23_1112</strain>
        <strain evidence="27">Np_24_1112</strain>
        <strain evidence="28">Np_31_1112</strain>
        <strain evidence="29">Np_33_0912</strain>
        <strain evidence="30">Np_36_1112</strain>
        <strain evidence="31">RW_01_0709</strain>
        <strain evidence="32">RW_02_0113</strain>
        <strain evidence="33">RW_02_0709</strain>
        <strain evidence="34">RW_03_0709</strain>
        <strain evidence="35">RW_08_1112</strain>
        <strain evidence="36">RW_11_0905</strain>
        <strain evidence="37">RW_12_0113</strain>
        <strain evidence="38">RW_12_0709</strain>
        <strain evidence="39">RW_14_1112</strain>
        <strain evidence="40">RW_16_0905</strain>
        <strain evidence="41">RW_17_0113</strain>
        <strain evidence="42">RW_26_0905</strain>
        <strain evidence="43">RW_29_1112</strain>
        <strain evidence="44">RW_30_0905</strain>
        <strain evidence="45">RW_34_0905</strain>
        <strain evidence="46">RW_40_1112</strain>
        <strain evidence="47">Sn_25_0709</strain>
        <strain evidence="48">W1_01_0709</strain>
        <strain evidence="49">W1_01_0910</strain>
        <strain evidence="50">W1_03_0709</strain>
        <strain evidence="51">W1_08_0709</strain>
        <strain evidence="52">W1_09_0709</strain>
        <strain evidence="53">W1_12_0909</strain>
        <strain evidence="54">W1_13_0709</strain>
        <strain evidence="55">W1_16_0709</strain>
        <strain evidence="56">W2_02_0709</strain>
        <strain evidence="57">W2_13_0910</strain>
        <strain evidence="58">W2_14_0910</strain>
        <strain evidence="59">W2_32_0910</strain>
        <strain evidence="60">W2_39_0910</strain>
    </source>
</reference>
<dbReference type="EMBL" id="KX349260">
    <property type="protein sequence ID" value="AOO04998.1"/>
    <property type="molecule type" value="Genomic_DNA"/>
</dbReference>
<dbReference type="Proteomes" id="UP000229411">
    <property type="component" value="Segment"/>
</dbReference>
<dbReference type="Proteomes" id="UP000220745">
    <property type="component" value="Segment"/>
</dbReference>
<dbReference type="EMBL" id="KX349271">
    <property type="protein sequence ID" value="AOO07351.1"/>
    <property type="molecule type" value="Genomic_DNA"/>
</dbReference>
<dbReference type="Proteomes" id="UP000220290">
    <property type="component" value="Segment"/>
</dbReference>
<dbReference type="Proteomes" id="UP000219866">
    <property type="component" value="Segment"/>
</dbReference>
<dbReference type="EMBL" id="KX349253">
    <property type="protein sequence ID" value="AOO03501.1"/>
    <property type="molecule type" value="Genomic_DNA"/>
</dbReference>
<dbReference type="Proteomes" id="UP000220862">
    <property type="component" value="Segment"/>
</dbReference>
<evidence type="ECO:0000313" key="39">
    <source>
        <dbReference type="EMBL" id="AOO05640.1"/>
    </source>
</evidence>
<dbReference type="Proteomes" id="UP000220431">
    <property type="component" value="Genome"/>
</dbReference>
<dbReference type="EMBL" id="KX349242">
    <property type="protein sequence ID" value="AOO01148.1"/>
    <property type="molecule type" value="Genomic_DNA"/>
</dbReference>
<evidence type="ECO:0000313" key="28">
    <source>
        <dbReference type="EMBL" id="AOO03287.1"/>
    </source>
</evidence>
<dbReference type="Proteomes" id="UP000219823">
    <property type="component" value="Segment"/>
</dbReference>
<evidence type="ECO:0000313" key="20">
    <source>
        <dbReference type="EMBL" id="AOO01576.1"/>
    </source>
</evidence>
<dbReference type="Proteomes" id="UP000220822">
    <property type="component" value="Genome"/>
</dbReference>
<dbReference type="EMBL" id="KX349265">
    <property type="protein sequence ID" value="AOO06068.1"/>
    <property type="molecule type" value="Genomic_DNA"/>
</dbReference>
<dbReference type="EMBL" id="KX349281">
    <property type="protein sequence ID" value="AOO09498.1"/>
    <property type="molecule type" value="Genomic_DNA"/>
</dbReference>
<gene>
    <name evidence="2" type="ORF">Fa020709_208</name>
    <name evidence="3" type="ORF">Fa100709_208</name>
    <name evidence="4" type="ORF">Fa240709_208</name>
    <name evidence="5" type="ORF">LIS011010_209</name>
    <name evidence="6" type="ORF">LIS021013_209</name>
    <name evidence="7" type="ORF">LIS061010_210</name>
    <name evidence="8" type="ORF">LIS091010_208</name>
    <name evidence="9" type="ORF">LIS111010_208</name>
    <name evidence="10" type="ORF">LIS121010_209</name>
    <name evidence="11" type="ORF">LIS141013_208</name>
    <name evidence="12" type="ORF">NJ_05_1013_207</name>
    <name evidence="13" type="ORF">Np010709_208</name>
    <name evidence="14" type="ORF">Np011112_208</name>
    <name evidence="15" type="ORF">Np030709_208</name>
    <name evidence="16" type="ORF">Np031112_207</name>
    <name evidence="17" type="ORF">Np041112_208</name>
    <name evidence="18" type="ORF">Np060912_208</name>
    <name evidence="19" type="ORF">Np111112_209</name>
    <name evidence="20" type="ORF">Np120912_208</name>
    <name evidence="21" type="ORF">Np140912_208</name>
    <name evidence="22" type="ORF">Np150709_208</name>
    <name evidence="23" type="ORF">Np151112_208</name>
    <name evidence="24" type="ORF">Np191112_207</name>
    <name evidence="25" type="ORF">Np200912_208</name>
    <name evidence="26" type="ORF">Np231112_208</name>
    <name evidence="27" type="ORF">Np241112_208</name>
    <name evidence="28" type="ORF">Np311112_208</name>
    <name evidence="29" type="ORF">Np330912_208</name>
    <name evidence="30" type="ORF">Np361112_208</name>
    <name evidence="31" type="ORF">RW010709_208</name>
    <name evidence="32" type="ORF">RW020113_208</name>
    <name evidence="33" type="ORF">RW020709_208</name>
    <name evidence="34" type="ORF">RW030709_208</name>
    <name evidence="35" type="ORF">RW081112_207</name>
    <name evidence="36" type="ORF">RW110905_208</name>
    <name evidence="37" type="ORF">RW120113_208</name>
    <name evidence="38" type="ORF">RW120709_208</name>
    <name evidence="39" type="ORF">RW141112_208</name>
    <name evidence="40" type="ORF">RW160905_208</name>
    <name evidence="41" type="ORF">RW170113_208</name>
    <name evidence="42" type="ORF">RW260905_207</name>
    <name evidence="43" type="ORF">RW291112_208</name>
    <name evidence="44" type="ORF">RW300905_208</name>
    <name evidence="45" type="ORF">RW340905_208</name>
    <name evidence="46" type="ORF">RW401112_208</name>
    <name evidence="47" type="ORF">Sn250709_208</name>
    <name evidence="48" type="ORF">W1010709_208</name>
    <name evidence="49" type="ORF">W1010910_209</name>
    <name evidence="50" type="ORF">W1030709_210</name>
    <name evidence="51" type="ORF">W1080709_209</name>
    <name evidence="52" type="ORF">W1090709_208</name>
    <name evidence="53" type="ORF">W1120909_209</name>
    <name evidence="54" type="ORF">W1130709_209</name>
    <name evidence="55" type="ORF">W1160709_208</name>
    <name evidence="56" type="ORF">W2020709_209</name>
    <name evidence="57" type="ORF">W2130910_208</name>
    <name evidence="58" type="ORF">W2140910_208</name>
    <name evidence="59" type="ORF">W2320910_209</name>
    <name evidence="60" type="ORF">W2390910_209</name>
</gene>
<dbReference type="EMBL" id="KX349250">
    <property type="protein sequence ID" value="AOO02859.1"/>
    <property type="molecule type" value="Genomic_DNA"/>
</dbReference>
<dbReference type="Proteomes" id="UP000220301">
    <property type="component" value="Segment"/>
</dbReference>
<dbReference type="Proteomes" id="UP000220815">
    <property type="component" value="Genome"/>
</dbReference>
<evidence type="ECO:0000313" key="27">
    <source>
        <dbReference type="EMBL" id="AOO03073.1"/>
    </source>
</evidence>
<evidence type="ECO:0000313" key="30">
    <source>
        <dbReference type="EMBL" id="AOO03715.1"/>
    </source>
</evidence>
<evidence type="ECO:0000313" key="48">
    <source>
        <dbReference type="EMBL" id="AOO07565.1"/>
    </source>
</evidence>
<dbReference type="Proteomes" id="UP000220510">
    <property type="component" value="Genome"/>
</dbReference>
<dbReference type="EMBL" id="KX349241">
    <property type="protein sequence ID" value="AOO00934.1"/>
    <property type="molecule type" value="Genomic_DNA"/>
</dbReference>
<dbReference type="Proteomes" id="UP000219918">
    <property type="component" value="Segment"/>
</dbReference>
<evidence type="ECO:0000313" key="10">
    <source>
        <dbReference type="EMBL" id="AON99437.1"/>
    </source>
</evidence>
<dbReference type="EMBL" id="KX349246">
    <property type="protein sequence ID" value="AOO02004.1"/>
    <property type="molecule type" value="Genomic_DNA"/>
</dbReference>
<feature type="compositionally biased region" description="Basic and acidic residues" evidence="1">
    <location>
        <begin position="66"/>
        <end position="75"/>
    </location>
</feature>
<accession>A0A1D7S929</accession>
<dbReference type="Proteomes" id="UP000220455">
    <property type="component" value="Segment"/>
</dbReference>
<evidence type="ECO:0000313" key="53">
    <source>
        <dbReference type="EMBL" id="AOO08640.1"/>
    </source>
</evidence>
<evidence type="ECO:0000313" key="43">
    <source>
        <dbReference type="EMBL" id="AOO06495.1"/>
    </source>
</evidence>
<dbReference type="Proteomes" id="UP000220231">
    <property type="component" value="Segment"/>
</dbReference>
<dbReference type="EMBL" id="KX349269">
    <property type="protein sequence ID" value="AOO06923.1"/>
    <property type="molecule type" value="Genomic_DNA"/>
</dbReference>
<dbReference type="Proteomes" id="UP000219893">
    <property type="component" value="Segment"/>
</dbReference>
<dbReference type="Proteomes" id="UP000220899">
    <property type="component" value="Segment"/>
</dbReference>
<dbReference type="EMBL" id="KX349261">
    <property type="protein sequence ID" value="AOO05212.1"/>
    <property type="molecule type" value="Genomic_DNA"/>
</dbReference>
<dbReference type="Proteomes" id="UP000220729">
    <property type="component" value="Segment"/>
</dbReference>
<evidence type="ECO:0000313" key="25">
    <source>
        <dbReference type="EMBL" id="AOO02645.1"/>
    </source>
</evidence>
<name>A0A1D7S929_9CAUD</name>
<evidence type="ECO:0000313" key="21">
    <source>
        <dbReference type="EMBL" id="AOO01790.1"/>
    </source>
</evidence>
<dbReference type="EMBL" id="KX349228">
    <property type="protein sequence ID" value="AON98148.1"/>
    <property type="molecule type" value="Genomic_DNA"/>
</dbReference>
<dbReference type="EMBL" id="KX349234">
    <property type="protein sequence ID" value="AON99437.1"/>
    <property type="molecule type" value="Genomic_DNA"/>
</dbReference>
<evidence type="ECO:0000313" key="15">
    <source>
        <dbReference type="EMBL" id="AOO00507.1"/>
    </source>
</evidence>
<dbReference type="EMBL" id="KX349274">
    <property type="protein sequence ID" value="AOO07996.1"/>
    <property type="molecule type" value="Genomic_DNA"/>
</dbReference>
<dbReference type="Proteomes" id="UP000220036">
    <property type="component" value="Segment"/>
</dbReference>
<evidence type="ECO:0000313" key="38">
    <source>
        <dbReference type="EMBL" id="AOO05426.1"/>
    </source>
</evidence>
<dbReference type="EMBL" id="KX349244">
    <property type="protein sequence ID" value="AOO01576.1"/>
    <property type="molecule type" value="Genomic_DNA"/>
</dbReference>
<dbReference type="Proteomes" id="UP000220257">
    <property type="component" value="Genome"/>
</dbReference>
<dbReference type="EMBL" id="KX349236">
    <property type="protein sequence ID" value="AON99864.1"/>
    <property type="molecule type" value="Genomic_DNA"/>
</dbReference>
<dbReference type="Proteomes" id="UP000220656">
    <property type="component" value="Segment"/>
</dbReference>
<dbReference type="EMBL" id="KX349279">
    <property type="protein sequence ID" value="AOO09069.1"/>
    <property type="molecule type" value="Genomic_DNA"/>
</dbReference>
<evidence type="ECO:0000313" key="57">
    <source>
        <dbReference type="EMBL" id="AOO09498.1"/>
    </source>
</evidence>
<evidence type="ECO:0000313" key="32">
    <source>
        <dbReference type="EMBL" id="AOO04143.1"/>
    </source>
</evidence>
<dbReference type="Proteomes" id="UP000220101">
    <property type="component" value="Segment"/>
</dbReference>
<evidence type="ECO:0000313" key="2">
    <source>
        <dbReference type="EMBL" id="AON97720.1"/>
    </source>
</evidence>